<dbReference type="Proteomes" id="UP000176944">
    <property type="component" value="Chromosome"/>
</dbReference>
<dbReference type="PANTHER" id="PTHR44227:SF3">
    <property type="entry name" value="PROTEIN O-MANNOSYL-TRANSFERASE TMTC4"/>
    <property type="match status" value="1"/>
</dbReference>
<organism evidence="3 4">
    <name type="scientific">Moorena producens (strain JHB)</name>
    <dbReference type="NCBI Taxonomy" id="1454205"/>
    <lineage>
        <taxon>Bacteria</taxon>
        <taxon>Bacillati</taxon>
        <taxon>Cyanobacteriota</taxon>
        <taxon>Cyanophyceae</taxon>
        <taxon>Coleofasciculales</taxon>
        <taxon>Coleofasciculaceae</taxon>
        <taxon>Moorena</taxon>
    </lineage>
</organism>
<dbReference type="EMBL" id="CP017708">
    <property type="protein sequence ID" value="AOY84753.2"/>
    <property type="molecule type" value="Genomic_DNA"/>
</dbReference>
<dbReference type="InterPro" id="IPR052346">
    <property type="entry name" value="O-mannosyl-transferase_TMTC"/>
</dbReference>
<evidence type="ECO:0000313" key="3">
    <source>
        <dbReference type="EMBL" id="AOY84753.2"/>
    </source>
</evidence>
<evidence type="ECO:0000256" key="2">
    <source>
        <dbReference type="ARBA" id="ARBA00022803"/>
    </source>
</evidence>
<dbReference type="InterPro" id="IPR019734">
    <property type="entry name" value="TPR_rpt"/>
</dbReference>
<keyword evidence="1" id="KW-0677">Repeat</keyword>
<name>A0A1D9GAW4_MOOP1</name>
<dbReference type="AlphaFoldDB" id="A0A1D9GAW4"/>
<dbReference type="Gene3D" id="1.25.40.10">
    <property type="entry name" value="Tetratricopeptide repeat domain"/>
    <property type="match status" value="3"/>
</dbReference>
<keyword evidence="2" id="KW-0802">TPR repeat</keyword>
<protein>
    <submittedName>
        <fullName evidence="3">Tetratricopeptide repeat protein</fullName>
    </submittedName>
</protein>
<gene>
    <name evidence="3" type="ORF">BJP36_18600</name>
</gene>
<evidence type="ECO:0000313" key="4">
    <source>
        <dbReference type="Proteomes" id="UP000176944"/>
    </source>
</evidence>
<sequence>MSRSPTTCLVPITQASGVEMSAHLVLDSKPTRQGLKLNTLSKYIQQHPTGWKKRRELAKLLYTMGRWQEAIEEYRHVIESQPQLIDVRLQLGKIFQLMARKAEAIEVYQSALPWSGNIATQHHVAGLIEVCRGRQRQAARLFSLAASTEPDNPAHGHALAQVHLNRESPVEALQAFNRILEFNPDDLIALRNSYQPLLAVGDFPEASRRLERSHQLAPKDFPTLKQLADHRCRLGLVSGQEGKQTKQLIRAALQLAPDAPDAHNSQGIYHICRGEWKKGIALLQQFIQEHPKSPNGWYYYARCLFHTGDSQGAASAILKAYGLYPNYREIYRAMAEILPKAGILDDLQPLVTEMLEYFPESWSIWSKAGEVLVEHFNDATKGCRVSAKAVTLMPELASPWFHHGRVLALAGKHFEALEALKAGWQRLPEQGGYLQSVPAAVWLAQSYQALGDHPSSRKWWTEACDRAQALMDYNPASAYYWQGKTLWALGDKTAGMQAYRSALSHQLLYPTRGEVKRLEQQ</sequence>
<reference evidence="4" key="1">
    <citation type="submission" date="2016-10" db="EMBL/GenBank/DDBJ databases">
        <title>Comparative genomics uncovers the prolific and rare metabolic potential of the cyanobacterial genus Moorea.</title>
        <authorList>
            <person name="Leao T."/>
            <person name="Castelao G."/>
            <person name="Korobeynikov A."/>
            <person name="Monroe E.A."/>
            <person name="Podell S."/>
            <person name="Glukhov E."/>
            <person name="Allen E."/>
            <person name="Gerwick W.H."/>
            <person name="Gerwick L."/>
        </authorList>
    </citation>
    <scope>NUCLEOTIDE SEQUENCE [LARGE SCALE GENOMIC DNA]</scope>
    <source>
        <strain evidence="4">JHB</strain>
    </source>
</reference>
<dbReference type="PANTHER" id="PTHR44227">
    <property type="match status" value="1"/>
</dbReference>
<dbReference type="InterPro" id="IPR011990">
    <property type="entry name" value="TPR-like_helical_dom_sf"/>
</dbReference>
<evidence type="ECO:0000256" key="1">
    <source>
        <dbReference type="ARBA" id="ARBA00022737"/>
    </source>
</evidence>
<proteinExistence type="predicted"/>
<accession>A0A1D9GAW4</accession>
<dbReference type="SMART" id="SM00028">
    <property type="entry name" value="TPR"/>
    <property type="match status" value="7"/>
</dbReference>
<dbReference type="Pfam" id="PF13432">
    <property type="entry name" value="TPR_16"/>
    <property type="match status" value="2"/>
</dbReference>
<dbReference type="SUPFAM" id="SSF48452">
    <property type="entry name" value="TPR-like"/>
    <property type="match status" value="3"/>
</dbReference>